<dbReference type="EMBL" id="CP053453">
    <property type="protein sequence ID" value="QJX01353.1"/>
    <property type="molecule type" value="Genomic_DNA"/>
</dbReference>
<dbReference type="RefSeq" id="WP_171476312.1">
    <property type="nucleotide sequence ID" value="NZ_CP053453.1"/>
</dbReference>
<keyword evidence="2" id="KW-1185">Reference proteome</keyword>
<evidence type="ECO:0000313" key="1">
    <source>
        <dbReference type="EMBL" id="QJX01353.1"/>
    </source>
</evidence>
<dbReference type="Proteomes" id="UP000503447">
    <property type="component" value="Plasmid pPL17-1"/>
</dbReference>
<gene>
    <name evidence="1" type="ORF">FTUN_8997</name>
</gene>
<proteinExistence type="predicted"/>
<dbReference type="KEGG" id="ftj:FTUN_8997"/>
<evidence type="ECO:0000313" key="2">
    <source>
        <dbReference type="Proteomes" id="UP000503447"/>
    </source>
</evidence>
<geneLocation type="plasmid" evidence="2">
    <name>ppl17-1</name>
</geneLocation>
<protein>
    <submittedName>
        <fullName evidence="1">Uncharacterized protein</fullName>
    </submittedName>
</protein>
<name>A0A6M5Z7Y1_9BACT</name>
<keyword evidence="1" id="KW-0614">Plasmid</keyword>
<organism evidence="1 2">
    <name type="scientific">Frigoriglobus tundricola</name>
    <dbReference type="NCBI Taxonomy" id="2774151"/>
    <lineage>
        <taxon>Bacteria</taxon>
        <taxon>Pseudomonadati</taxon>
        <taxon>Planctomycetota</taxon>
        <taxon>Planctomycetia</taxon>
        <taxon>Gemmatales</taxon>
        <taxon>Gemmataceae</taxon>
        <taxon>Frigoriglobus</taxon>
    </lineage>
</organism>
<dbReference type="AlphaFoldDB" id="A0A6M5Z7Y1"/>
<reference evidence="1 2" key="1">
    <citation type="submission" date="2020-05" db="EMBL/GenBank/DDBJ databases">
        <title>Frigoriglobus tundricola gen. nov., sp. nov., a psychrotolerant cellulolytic planctomycete of the family Gemmataceae with two divergent copies of 16S rRNA gene.</title>
        <authorList>
            <person name="Kulichevskaya I.S."/>
            <person name="Ivanova A.A."/>
            <person name="Naumoff D.G."/>
            <person name="Beletsky A.V."/>
            <person name="Rijpstra W.I.C."/>
            <person name="Sinninghe Damste J.S."/>
            <person name="Mardanov A.V."/>
            <person name="Ravin N.V."/>
            <person name="Dedysh S.N."/>
        </authorList>
    </citation>
    <scope>NUCLEOTIDE SEQUENCE [LARGE SCALE GENOMIC DNA]</scope>
    <source>
        <strain evidence="1 2">PL17</strain>
        <plasmid evidence="2">ppl17-1</plasmid>
    </source>
</reference>
<accession>A0A6M5Z7Y1</accession>
<sequence length="492" mass="50117">MFFFGRPSKSKEAVARRKPSAFMPRLESLEDRYNPGAYNFVGGAVGAANSWSTLANWTDNGGAPIALPGAADDVTIGANKTANFDVAANVTIKSLTMGAGATLDLGKVTAGGITLTVSGGNSTLGTANMAAATIKAQNSAVVANNANLTFSGAGSLTMNVFTASMAQTNAGGGLAGLSNLNINTKTVSVTGTVQLQANTTIGDGTNATDMTVNNGAFSITPSRWGNFTINTKSSVIITGGGGFTKDPNNNSPIVNKGNLVINVGAGNQYKIGPAIKGNQIIIMSGKVGAVIQGDGTTNVIVWSGAEIDSTGGTSTFGAGDHINFVSDGDTTGINLDGAFLFNAGASEYFHAFELSKPNLANIDTWMYGSFSTTPISYAVNLNPDGNGVESWTGNDDTVTYDVYVGSSTIKHVTLNVTGSGTFNENGGTLTVNTTGSTPSSGTTVPLITSASSSIVASFASYVYTGYTWSIWSPGPHTFGLTTNQPPPVSPGS</sequence>